<feature type="region of interest" description="Disordered" evidence="1">
    <location>
        <begin position="88"/>
        <end position="107"/>
    </location>
</feature>
<protein>
    <submittedName>
        <fullName evidence="2">Uncharacterized protein</fullName>
    </submittedName>
</protein>
<feature type="non-terminal residue" evidence="2">
    <location>
        <position position="1"/>
    </location>
</feature>
<dbReference type="EMBL" id="QJKJ01009237">
    <property type="protein sequence ID" value="RDX77234.1"/>
    <property type="molecule type" value="Genomic_DNA"/>
</dbReference>
<feature type="compositionally biased region" description="Basic and acidic residues" evidence="1">
    <location>
        <begin position="88"/>
        <end position="104"/>
    </location>
</feature>
<gene>
    <name evidence="2" type="ORF">CR513_42670</name>
</gene>
<sequence length="181" mass="20677">MVQVDDLDQFFFVKAFQKGLRADPFSDSLALSRSANMIKIRAQVEKHMATWDTFLGERRMKNELWKITIGEIGVERLGETMIERKTSPKIERESTEAHRPDHPIGLHGRNVGRGVKEVLSVGTSYPRKTNLKARPTNHDYEGTILHSDDPMVISIVITDYKVEQVLVDQGILANVLFWPDF</sequence>
<evidence type="ECO:0000256" key="1">
    <source>
        <dbReference type="SAM" id="MobiDB-lite"/>
    </source>
</evidence>
<comment type="caution">
    <text evidence="2">The sequence shown here is derived from an EMBL/GenBank/DDBJ whole genome shotgun (WGS) entry which is preliminary data.</text>
</comment>
<accession>A0A371FFX8</accession>
<keyword evidence="3" id="KW-1185">Reference proteome</keyword>
<dbReference type="Proteomes" id="UP000257109">
    <property type="component" value="Unassembled WGS sequence"/>
</dbReference>
<name>A0A371FFX8_MUCPR</name>
<evidence type="ECO:0000313" key="3">
    <source>
        <dbReference type="Proteomes" id="UP000257109"/>
    </source>
</evidence>
<proteinExistence type="predicted"/>
<reference evidence="2" key="1">
    <citation type="submission" date="2018-05" db="EMBL/GenBank/DDBJ databases">
        <title>Draft genome of Mucuna pruriens seed.</title>
        <authorList>
            <person name="Nnadi N.E."/>
            <person name="Vos R."/>
            <person name="Hasami M.H."/>
            <person name="Devisetty U.K."/>
            <person name="Aguiy J.C."/>
        </authorList>
    </citation>
    <scope>NUCLEOTIDE SEQUENCE [LARGE SCALE GENOMIC DNA]</scope>
    <source>
        <strain evidence="2">JCA_2017</strain>
    </source>
</reference>
<dbReference type="AlphaFoldDB" id="A0A371FFX8"/>
<organism evidence="2 3">
    <name type="scientific">Mucuna pruriens</name>
    <name type="common">Velvet bean</name>
    <name type="synonym">Dolichos pruriens</name>
    <dbReference type="NCBI Taxonomy" id="157652"/>
    <lineage>
        <taxon>Eukaryota</taxon>
        <taxon>Viridiplantae</taxon>
        <taxon>Streptophyta</taxon>
        <taxon>Embryophyta</taxon>
        <taxon>Tracheophyta</taxon>
        <taxon>Spermatophyta</taxon>
        <taxon>Magnoliopsida</taxon>
        <taxon>eudicotyledons</taxon>
        <taxon>Gunneridae</taxon>
        <taxon>Pentapetalae</taxon>
        <taxon>rosids</taxon>
        <taxon>fabids</taxon>
        <taxon>Fabales</taxon>
        <taxon>Fabaceae</taxon>
        <taxon>Papilionoideae</taxon>
        <taxon>50 kb inversion clade</taxon>
        <taxon>NPAAA clade</taxon>
        <taxon>indigoferoid/millettioid clade</taxon>
        <taxon>Phaseoleae</taxon>
        <taxon>Mucuna</taxon>
    </lineage>
</organism>
<evidence type="ECO:0000313" key="2">
    <source>
        <dbReference type="EMBL" id="RDX77234.1"/>
    </source>
</evidence>
<dbReference type="OrthoDB" id="1432814at2759"/>